<dbReference type="Proteomes" id="UP000440367">
    <property type="component" value="Unassembled WGS sequence"/>
</dbReference>
<dbReference type="Proteomes" id="UP000429523">
    <property type="component" value="Unassembled WGS sequence"/>
</dbReference>
<evidence type="ECO:0000313" key="2">
    <source>
        <dbReference type="EMBL" id="KAE8963945.1"/>
    </source>
</evidence>
<name>A0A6A3QB82_9STRA</name>
<dbReference type="EMBL" id="QXGE01004665">
    <property type="protein sequence ID" value="KAE9269864.1"/>
    <property type="molecule type" value="Genomic_DNA"/>
</dbReference>
<dbReference type="AlphaFoldDB" id="A0A6A3QB82"/>
<gene>
    <name evidence="7" type="ORF">PF001_g29043</name>
    <name evidence="6" type="ORF">PF002_g29779</name>
    <name evidence="5" type="ORF">PF005_g29132</name>
    <name evidence="4" type="ORF">PF006_g28854</name>
    <name evidence="3" type="ORF">PF007_g28984</name>
    <name evidence="1" type="ORF">PF009_g29927</name>
    <name evidence="2" type="ORF">PF011_g28849</name>
</gene>
<evidence type="ECO:0000313" key="14">
    <source>
        <dbReference type="Proteomes" id="UP000460718"/>
    </source>
</evidence>
<evidence type="ECO:0000313" key="1">
    <source>
        <dbReference type="EMBL" id="KAE8919771.1"/>
    </source>
</evidence>
<evidence type="ECO:0000313" key="12">
    <source>
        <dbReference type="Proteomes" id="UP000440732"/>
    </source>
</evidence>
<evidence type="ECO:0000313" key="5">
    <source>
        <dbReference type="EMBL" id="KAE9166615.1"/>
    </source>
</evidence>
<accession>A0A6A3QB82</accession>
<dbReference type="EMBL" id="QXGA01004512">
    <property type="protein sequence ID" value="KAE9072805.1"/>
    <property type="molecule type" value="Genomic_DNA"/>
</dbReference>
<evidence type="ECO:0000313" key="9">
    <source>
        <dbReference type="Proteomes" id="UP000433483"/>
    </source>
</evidence>
<sequence>MLPLTELLSVWAMIIARNQAHCQLSYTNIHAHHRTVPLKNKCVHSSCLCYCCCCNR</sequence>
<dbReference type="Proteomes" id="UP000433483">
    <property type="component" value="Unassembled WGS sequence"/>
</dbReference>
<evidence type="ECO:0000313" key="7">
    <source>
        <dbReference type="EMBL" id="KAE9269864.1"/>
    </source>
</evidence>
<dbReference type="Proteomes" id="UP000460718">
    <property type="component" value="Unassembled WGS sequence"/>
</dbReference>
<comment type="caution">
    <text evidence="4">The sequence shown here is derived from an EMBL/GenBank/DDBJ whole genome shotgun (WGS) entry which is preliminary data.</text>
</comment>
<dbReference type="EMBL" id="QXGB01004337">
    <property type="protein sequence ID" value="KAE9166615.1"/>
    <property type="molecule type" value="Genomic_DNA"/>
</dbReference>
<evidence type="ECO:0000313" key="6">
    <source>
        <dbReference type="EMBL" id="KAE9171641.1"/>
    </source>
</evidence>
<evidence type="ECO:0000313" key="10">
    <source>
        <dbReference type="Proteomes" id="UP000437068"/>
    </source>
</evidence>
<dbReference type="EMBL" id="QXGD01004246">
    <property type="protein sequence ID" value="KAE9171641.1"/>
    <property type="molecule type" value="Genomic_DNA"/>
</dbReference>
<dbReference type="EMBL" id="QXGF01004446">
    <property type="protein sequence ID" value="KAE8919771.1"/>
    <property type="molecule type" value="Genomic_DNA"/>
</dbReference>
<dbReference type="EMBL" id="QXFZ01004254">
    <property type="protein sequence ID" value="KAE9065028.1"/>
    <property type="molecule type" value="Genomic_DNA"/>
</dbReference>
<dbReference type="Proteomes" id="UP000441208">
    <property type="component" value="Unassembled WGS sequence"/>
</dbReference>
<organism evidence="4 12">
    <name type="scientific">Phytophthora fragariae</name>
    <dbReference type="NCBI Taxonomy" id="53985"/>
    <lineage>
        <taxon>Eukaryota</taxon>
        <taxon>Sar</taxon>
        <taxon>Stramenopiles</taxon>
        <taxon>Oomycota</taxon>
        <taxon>Peronosporomycetes</taxon>
        <taxon>Peronosporales</taxon>
        <taxon>Peronosporaceae</taxon>
        <taxon>Phytophthora</taxon>
    </lineage>
</organism>
<dbReference type="Proteomes" id="UP000440732">
    <property type="component" value="Unassembled WGS sequence"/>
</dbReference>
<evidence type="ECO:0000313" key="11">
    <source>
        <dbReference type="Proteomes" id="UP000440367"/>
    </source>
</evidence>
<proteinExistence type="predicted"/>
<keyword evidence="9" id="KW-1185">Reference proteome</keyword>
<evidence type="ECO:0000313" key="13">
    <source>
        <dbReference type="Proteomes" id="UP000441208"/>
    </source>
</evidence>
<evidence type="ECO:0000313" key="4">
    <source>
        <dbReference type="EMBL" id="KAE9072805.1"/>
    </source>
</evidence>
<reference evidence="8 9" key="1">
    <citation type="submission" date="2018-08" db="EMBL/GenBank/DDBJ databases">
        <title>Genomic investigation of the strawberry pathogen Phytophthora fragariae indicates pathogenicity is determined by transcriptional variation in three key races.</title>
        <authorList>
            <person name="Adams T.M."/>
            <person name="Armitage A.D."/>
            <person name="Sobczyk M.K."/>
            <person name="Bates H.J."/>
            <person name="Dunwell J.M."/>
            <person name="Nellist C.F."/>
            <person name="Harrison R.J."/>
        </authorList>
    </citation>
    <scope>NUCLEOTIDE SEQUENCE [LARGE SCALE GENOMIC DNA]</scope>
    <source>
        <strain evidence="7 10">A4</strain>
        <strain evidence="6 11">BC-1</strain>
        <strain evidence="5 9">NOV-27</strain>
        <strain evidence="4 12">NOV-5</strain>
        <strain evidence="3 13">NOV-71</strain>
        <strain evidence="1 8">NOV-9</strain>
        <strain evidence="2 14">SCRP245</strain>
    </source>
</reference>
<dbReference type="EMBL" id="QXFW01004891">
    <property type="protein sequence ID" value="KAE8963945.1"/>
    <property type="molecule type" value="Genomic_DNA"/>
</dbReference>
<evidence type="ECO:0000313" key="3">
    <source>
        <dbReference type="EMBL" id="KAE9065028.1"/>
    </source>
</evidence>
<evidence type="ECO:0000313" key="8">
    <source>
        <dbReference type="Proteomes" id="UP000429523"/>
    </source>
</evidence>
<dbReference type="Proteomes" id="UP000437068">
    <property type="component" value="Unassembled WGS sequence"/>
</dbReference>
<protein>
    <submittedName>
        <fullName evidence="4">Uncharacterized protein</fullName>
    </submittedName>
</protein>